<proteinExistence type="predicted"/>
<dbReference type="Pfam" id="PF00028">
    <property type="entry name" value="Cadherin"/>
    <property type="match status" value="2"/>
</dbReference>
<dbReference type="InterPro" id="IPR020894">
    <property type="entry name" value="Cadherin_CS"/>
</dbReference>
<keyword evidence="4" id="KW-0472">Membrane</keyword>
<dbReference type="PROSITE" id="PS00232">
    <property type="entry name" value="CADHERIN_1"/>
    <property type="match status" value="2"/>
</dbReference>
<sequence>MDREAREHYSVVIQAKDMAGQVGGLSGSTTVNITLTDVNDNPPKFPQKNYQVFVPESAQVGKPVGKIKANDEDIGINAEIKYSILNPEGAGISVRRDAAEGRAGFMPLNYEKKKQYSLHISAENTHLDPRFTYLGSFKDDATLKITVGDVDEPPVFSMDYYIMEVYENAKVGTEVGAVTARDPDSKNSPVRYFIERREDKEVYFDIESISGVIRTTQLLDREDTPWHNITVMATEEDNPSLQSHVPVTVQVLDVNDNPPMINTEDEIIICESTRAGQASPTTVIQTITAVDKDDFANGKGFSFSFPGGIPANPNFTIKDNEGTYVGCKKSY</sequence>
<feature type="domain" description="Cadherin" evidence="6">
    <location>
        <begin position="46"/>
        <end position="156"/>
    </location>
</feature>
<protein>
    <submittedName>
        <fullName evidence="7">Cadherin-18</fullName>
    </submittedName>
</protein>
<keyword evidence="3 5" id="KW-0106">Calcium</keyword>
<feature type="domain" description="Cadherin" evidence="6">
    <location>
        <begin position="1"/>
        <end position="45"/>
    </location>
</feature>
<comment type="caution">
    <text evidence="7">The sequence shown here is derived from an EMBL/GenBank/DDBJ whole genome shotgun (WGS) entry which is preliminary data.</text>
</comment>
<gene>
    <name evidence="7" type="ORF">H4Q32_016315</name>
</gene>
<evidence type="ECO:0000313" key="8">
    <source>
        <dbReference type="Proteomes" id="UP000830375"/>
    </source>
</evidence>
<dbReference type="PANTHER" id="PTHR24027:SF106">
    <property type="entry name" value="CADHERIN-18"/>
    <property type="match status" value="1"/>
</dbReference>
<keyword evidence="8" id="KW-1185">Reference proteome</keyword>
<dbReference type="EMBL" id="JACTAM010000012">
    <property type="protein sequence ID" value="KAI2658283.1"/>
    <property type="molecule type" value="Genomic_DNA"/>
</dbReference>
<evidence type="ECO:0000313" key="7">
    <source>
        <dbReference type="EMBL" id="KAI2658283.1"/>
    </source>
</evidence>
<dbReference type="InterPro" id="IPR015919">
    <property type="entry name" value="Cadherin-like_sf"/>
</dbReference>
<name>A0ABQ8M5V6_LABRO</name>
<dbReference type="InterPro" id="IPR039808">
    <property type="entry name" value="Cadherin"/>
</dbReference>
<feature type="domain" description="Cadherin" evidence="6">
    <location>
        <begin position="157"/>
        <end position="261"/>
    </location>
</feature>
<reference evidence="7 8" key="1">
    <citation type="submission" date="2022-01" db="EMBL/GenBank/DDBJ databases">
        <title>A high-quality chromosome-level genome assembly of rohu carp, Labeo rohita.</title>
        <authorList>
            <person name="Arick M.A. II"/>
            <person name="Hsu C.-Y."/>
            <person name="Magbanua Z."/>
            <person name="Pechanova O."/>
            <person name="Grover C."/>
            <person name="Miller E."/>
            <person name="Thrash A."/>
            <person name="Ezzel L."/>
            <person name="Alam S."/>
            <person name="Benzie J."/>
            <person name="Hamilton M."/>
            <person name="Karsi A."/>
            <person name="Lawrence M.L."/>
            <person name="Peterson D.G."/>
        </authorList>
    </citation>
    <scope>NUCLEOTIDE SEQUENCE [LARGE SCALE GENOMIC DNA]</scope>
    <source>
        <strain evidence="8">BAU-BD-2019</strain>
        <tissue evidence="7">Blood</tissue>
    </source>
</reference>
<keyword evidence="2" id="KW-0677">Repeat</keyword>
<evidence type="ECO:0000256" key="1">
    <source>
        <dbReference type="ARBA" id="ARBA00004370"/>
    </source>
</evidence>
<evidence type="ECO:0000256" key="5">
    <source>
        <dbReference type="PROSITE-ProRule" id="PRU00043"/>
    </source>
</evidence>
<accession>A0ABQ8M5V6</accession>
<comment type="subcellular location">
    <subcellularLocation>
        <location evidence="1">Membrane</location>
    </subcellularLocation>
</comment>
<evidence type="ECO:0000259" key="6">
    <source>
        <dbReference type="PROSITE" id="PS50268"/>
    </source>
</evidence>
<dbReference type="CDD" id="cd11304">
    <property type="entry name" value="Cadherin_repeat"/>
    <property type="match status" value="3"/>
</dbReference>
<dbReference type="PRINTS" id="PR00205">
    <property type="entry name" value="CADHERIN"/>
</dbReference>
<dbReference type="SMART" id="SM00112">
    <property type="entry name" value="CA"/>
    <property type="match status" value="2"/>
</dbReference>
<evidence type="ECO:0000256" key="3">
    <source>
        <dbReference type="ARBA" id="ARBA00022837"/>
    </source>
</evidence>
<organism evidence="7 8">
    <name type="scientific">Labeo rohita</name>
    <name type="common">Indian major carp</name>
    <name type="synonym">Cyprinus rohita</name>
    <dbReference type="NCBI Taxonomy" id="84645"/>
    <lineage>
        <taxon>Eukaryota</taxon>
        <taxon>Metazoa</taxon>
        <taxon>Chordata</taxon>
        <taxon>Craniata</taxon>
        <taxon>Vertebrata</taxon>
        <taxon>Euteleostomi</taxon>
        <taxon>Actinopterygii</taxon>
        <taxon>Neopterygii</taxon>
        <taxon>Teleostei</taxon>
        <taxon>Ostariophysi</taxon>
        <taxon>Cypriniformes</taxon>
        <taxon>Cyprinidae</taxon>
        <taxon>Labeoninae</taxon>
        <taxon>Labeonini</taxon>
        <taxon>Labeo</taxon>
    </lineage>
</organism>
<dbReference type="SUPFAM" id="SSF49313">
    <property type="entry name" value="Cadherin-like"/>
    <property type="match status" value="3"/>
</dbReference>
<dbReference type="Proteomes" id="UP000830375">
    <property type="component" value="Unassembled WGS sequence"/>
</dbReference>
<dbReference type="InterPro" id="IPR002126">
    <property type="entry name" value="Cadherin-like_dom"/>
</dbReference>
<evidence type="ECO:0000256" key="2">
    <source>
        <dbReference type="ARBA" id="ARBA00022737"/>
    </source>
</evidence>
<dbReference type="PROSITE" id="PS50268">
    <property type="entry name" value="CADHERIN_2"/>
    <property type="match status" value="3"/>
</dbReference>
<dbReference type="Gene3D" id="2.60.40.60">
    <property type="entry name" value="Cadherins"/>
    <property type="match status" value="4"/>
</dbReference>
<evidence type="ECO:0000256" key="4">
    <source>
        <dbReference type="ARBA" id="ARBA00023136"/>
    </source>
</evidence>
<dbReference type="PANTHER" id="PTHR24027">
    <property type="entry name" value="CADHERIN-23"/>
    <property type="match status" value="1"/>
</dbReference>